<evidence type="ECO:0000313" key="1">
    <source>
        <dbReference type="EMBL" id="NYD73121.1"/>
    </source>
</evidence>
<dbReference type="AlphaFoldDB" id="A0A852SWN8"/>
<dbReference type="Pfam" id="PF26363">
    <property type="entry name" value="Phospholipase-like"/>
    <property type="match status" value="1"/>
</dbReference>
<protein>
    <recommendedName>
        <fullName evidence="3">Fungal lipase-like domain-containing protein</fullName>
    </recommendedName>
</protein>
<proteinExistence type="predicted"/>
<keyword evidence="2" id="KW-1185">Reference proteome</keyword>
<sequence>MQDNPVNGFQAMAVAPVVNGKADTSQVVISYAGTNPEHHADVVTDVQSVLGNQQLIGTQVGDAKSFAARVEGRYTGADIHLTGHSLGGFLALLVASETGRPATTFNAPDPWKLLSDGAKKRIDVERTAGRLPLQNYVNIWDLIGNLHPNRTGAAIYVKDEPGRQLLEYHNISNRESLDVKPDGSIRGAGVTGHTLEEIVEMHLNSMVPGVGEVMRPALGAVVATVRNPAFAGMAAKNISGLIVTVNTLSVVALAASLAATAAELAEIKRANGRLIPSMEEGLNAAKTAALMLPTITTHDIEACVDTNRLHVHQNVDEGAVREVDRLVDRHIERVQDISQGLLKMVEHTVAQDGQWALTYGSR</sequence>
<dbReference type="Proteomes" id="UP000589620">
    <property type="component" value="Unassembled WGS sequence"/>
</dbReference>
<accession>A0A852SWN8</accession>
<dbReference type="RefSeq" id="WP_179454583.1">
    <property type="nucleotide sequence ID" value="NZ_BAAAPX010000001.1"/>
</dbReference>
<comment type="caution">
    <text evidence="1">The sequence shown here is derived from an EMBL/GenBank/DDBJ whole genome shotgun (WGS) entry which is preliminary data.</text>
</comment>
<evidence type="ECO:0008006" key="3">
    <source>
        <dbReference type="Google" id="ProtNLM"/>
    </source>
</evidence>
<name>A0A852SWN8_9MICO</name>
<dbReference type="SUPFAM" id="SSF53474">
    <property type="entry name" value="alpha/beta-Hydrolases"/>
    <property type="match status" value="1"/>
</dbReference>
<reference evidence="1 2" key="1">
    <citation type="submission" date="2020-07" db="EMBL/GenBank/DDBJ databases">
        <title>Sequencing the genomes of 1000 actinobacteria strains.</title>
        <authorList>
            <person name="Klenk H.-P."/>
        </authorList>
    </citation>
    <scope>NUCLEOTIDE SEQUENCE [LARGE SCALE GENOMIC DNA]</scope>
    <source>
        <strain evidence="1 2">DSM 23871</strain>
    </source>
</reference>
<dbReference type="InterPro" id="IPR029058">
    <property type="entry name" value="AB_hydrolase_fold"/>
</dbReference>
<dbReference type="Gene3D" id="3.40.50.1820">
    <property type="entry name" value="alpha/beta hydrolase"/>
    <property type="match status" value="1"/>
</dbReference>
<evidence type="ECO:0000313" key="2">
    <source>
        <dbReference type="Proteomes" id="UP000589620"/>
    </source>
</evidence>
<gene>
    <name evidence="1" type="ORF">BJ963_000640</name>
</gene>
<dbReference type="EMBL" id="JACCBJ010000001">
    <property type="protein sequence ID" value="NYD73121.1"/>
    <property type="molecule type" value="Genomic_DNA"/>
</dbReference>
<organism evidence="1 2">
    <name type="scientific">Leifsonia soli</name>
    <dbReference type="NCBI Taxonomy" id="582665"/>
    <lineage>
        <taxon>Bacteria</taxon>
        <taxon>Bacillati</taxon>
        <taxon>Actinomycetota</taxon>
        <taxon>Actinomycetes</taxon>
        <taxon>Micrococcales</taxon>
        <taxon>Microbacteriaceae</taxon>
        <taxon>Leifsonia</taxon>
    </lineage>
</organism>